<protein>
    <submittedName>
        <fullName evidence="1">Uncharacterized protein</fullName>
    </submittedName>
</protein>
<keyword evidence="2" id="KW-1185">Reference proteome</keyword>
<proteinExistence type="predicted"/>
<sequence>MARAVSAQKGMITVFAVIAPFALPQEGVTADVQRMARAVSAQKGTITAFAVIALFALPRLLDSPTLGESEIS</sequence>
<comment type="caution">
    <text evidence="1">The sequence shown here is derived from an EMBL/GenBank/DDBJ whole genome shotgun (WGS) entry which is preliminary data.</text>
</comment>
<organism evidence="1 2">
    <name type="scientific">Entomophthora muscae</name>
    <dbReference type="NCBI Taxonomy" id="34485"/>
    <lineage>
        <taxon>Eukaryota</taxon>
        <taxon>Fungi</taxon>
        <taxon>Fungi incertae sedis</taxon>
        <taxon>Zoopagomycota</taxon>
        <taxon>Entomophthoromycotina</taxon>
        <taxon>Entomophthoromycetes</taxon>
        <taxon>Entomophthorales</taxon>
        <taxon>Entomophthoraceae</taxon>
        <taxon>Entomophthora</taxon>
    </lineage>
</organism>
<dbReference type="Proteomes" id="UP001165960">
    <property type="component" value="Unassembled WGS sequence"/>
</dbReference>
<dbReference type="EMBL" id="QTSX02001471">
    <property type="protein sequence ID" value="KAJ9081537.1"/>
    <property type="molecule type" value="Genomic_DNA"/>
</dbReference>
<evidence type="ECO:0000313" key="1">
    <source>
        <dbReference type="EMBL" id="KAJ9081537.1"/>
    </source>
</evidence>
<name>A0ACC2U440_9FUNG</name>
<gene>
    <name evidence="1" type="ORF">DSO57_1013669</name>
</gene>
<evidence type="ECO:0000313" key="2">
    <source>
        <dbReference type="Proteomes" id="UP001165960"/>
    </source>
</evidence>
<accession>A0ACC2U440</accession>
<reference evidence="1" key="1">
    <citation type="submission" date="2022-04" db="EMBL/GenBank/DDBJ databases">
        <title>Genome of the entomopathogenic fungus Entomophthora muscae.</title>
        <authorList>
            <person name="Elya C."/>
            <person name="Lovett B.R."/>
            <person name="Lee E."/>
            <person name="Macias A.M."/>
            <person name="Hajek A.E."/>
            <person name="De Bivort B.L."/>
            <person name="Kasson M.T."/>
            <person name="De Fine Licht H.H."/>
            <person name="Stajich J.E."/>
        </authorList>
    </citation>
    <scope>NUCLEOTIDE SEQUENCE</scope>
    <source>
        <strain evidence="1">Berkeley</strain>
    </source>
</reference>